<organism evidence="7 8">
    <name type="scientific">Extibacter muris</name>
    <dbReference type="NCBI Taxonomy" id="1796622"/>
    <lineage>
        <taxon>Bacteria</taxon>
        <taxon>Bacillati</taxon>
        <taxon>Bacillota</taxon>
        <taxon>Clostridia</taxon>
        <taxon>Lachnospirales</taxon>
        <taxon>Lachnospiraceae</taxon>
        <taxon>Extibacter</taxon>
    </lineage>
</organism>
<feature type="transmembrane region" description="Helical" evidence="6">
    <location>
        <begin position="156"/>
        <end position="179"/>
    </location>
</feature>
<dbReference type="InterPro" id="IPR005899">
    <property type="entry name" value="Na_pump_deCOase"/>
</dbReference>
<protein>
    <submittedName>
        <fullName evidence="7">DUF3887 domain-containing protein</fullName>
    </submittedName>
</protein>
<comment type="subcellular location">
    <subcellularLocation>
        <location evidence="1">Cell membrane</location>
    </subcellularLocation>
</comment>
<dbReference type="GO" id="GO:0005886">
    <property type="term" value="C:plasma membrane"/>
    <property type="evidence" value="ECO:0007669"/>
    <property type="project" value="UniProtKB-SubCell"/>
</dbReference>
<dbReference type="GO" id="GO:0015081">
    <property type="term" value="F:sodium ion transmembrane transporter activity"/>
    <property type="evidence" value="ECO:0007669"/>
    <property type="project" value="InterPro"/>
</dbReference>
<sequence>MLAAVLCFTGCGSKQNTDVDYDKDTIEQVTDFLIDYCASADEDTTDQWNSMSEFAMEQQFVSAGLPFAPDSFLGAINAWKAGIDECGGYVSHGDYKFTASRTELKVTTNAEFKERDADITVVFKADTRGNLNLDSMTVAGEYTTGEILEKAGLNTILGMGTVFVVLIFISLIISLFRFIPAMQKAFSRKPEAAAEAMAAADSAPVAVELVEEADDTELIAVISAAVAAAGGTATDGFVVRSIRRRPSNKWN</sequence>
<gene>
    <name evidence="7" type="ORF">E1963_06480</name>
</gene>
<keyword evidence="3 6" id="KW-0812">Transmembrane</keyword>
<accession>A0A4R4FFZ6</accession>
<dbReference type="GO" id="GO:0036376">
    <property type="term" value="P:sodium ion export across plasma membrane"/>
    <property type="evidence" value="ECO:0007669"/>
    <property type="project" value="InterPro"/>
</dbReference>
<evidence type="ECO:0000256" key="4">
    <source>
        <dbReference type="ARBA" id="ARBA00022989"/>
    </source>
</evidence>
<evidence type="ECO:0000256" key="1">
    <source>
        <dbReference type="ARBA" id="ARBA00004236"/>
    </source>
</evidence>
<dbReference type="EMBL" id="SMMX01000004">
    <property type="protein sequence ID" value="TDA22515.1"/>
    <property type="molecule type" value="Genomic_DNA"/>
</dbReference>
<dbReference type="AlphaFoldDB" id="A0A4R4FFZ6"/>
<dbReference type="Proteomes" id="UP000295710">
    <property type="component" value="Unassembled WGS sequence"/>
</dbReference>
<reference evidence="7 8" key="1">
    <citation type="journal article" date="2016" name="Nat. Microbiol.">
        <title>The Mouse Intestinal Bacterial Collection (miBC) provides host-specific insight into cultured diversity and functional potential of the gut microbiota.</title>
        <authorList>
            <person name="Lagkouvardos I."/>
            <person name="Pukall R."/>
            <person name="Abt B."/>
            <person name="Foesel B.U."/>
            <person name="Meier-Kolthoff J.P."/>
            <person name="Kumar N."/>
            <person name="Bresciani A."/>
            <person name="Martinez I."/>
            <person name="Just S."/>
            <person name="Ziegler C."/>
            <person name="Brugiroux S."/>
            <person name="Garzetti D."/>
            <person name="Wenning M."/>
            <person name="Bui T.P."/>
            <person name="Wang J."/>
            <person name="Hugenholtz F."/>
            <person name="Plugge C.M."/>
            <person name="Peterson D.A."/>
            <person name="Hornef M.W."/>
            <person name="Baines J.F."/>
            <person name="Smidt H."/>
            <person name="Walter J."/>
            <person name="Kristiansen K."/>
            <person name="Nielsen H.B."/>
            <person name="Haller D."/>
            <person name="Overmann J."/>
            <person name="Stecher B."/>
            <person name="Clavel T."/>
        </authorList>
    </citation>
    <scope>NUCLEOTIDE SEQUENCE [LARGE SCALE GENOMIC DNA]</scope>
    <source>
        <strain evidence="7 8">DSM 28560</strain>
    </source>
</reference>
<proteinExistence type="predicted"/>
<keyword evidence="5 6" id="KW-0472">Membrane</keyword>
<evidence type="ECO:0000256" key="3">
    <source>
        <dbReference type="ARBA" id="ARBA00022692"/>
    </source>
</evidence>
<evidence type="ECO:0000256" key="5">
    <source>
        <dbReference type="ARBA" id="ARBA00023136"/>
    </source>
</evidence>
<keyword evidence="2" id="KW-1003">Cell membrane</keyword>
<keyword evidence="8" id="KW-1185">Reference proteome</keyword>
<evidence type="ECO:0000256" key="2">
    <source>
        <dbReference type="ARBA" id="ARBA00022475"/>
    </source>
</evidence>
<dbReference type="NCBIfam" id="TIGR01195">
    <property type="entry name" value="oadG_fam"/>
    <property type="match status" value="1"/>
</dbReference>
<name>A0A4R4FFZ6_9FIRM</name>
<comment type="caution">
    <text evidence="7">The sequence shown here is derived from an EMBL/GenBank/DDBJ whole genome shotgun (WGS) entry which is preliminary data.</text>
</comment>
<evidence type="ECO:0000313" key="8">
    <source>
        <dbReference type="Proteomes" id="UP000295710"/>
    </source>
</evidence>
<evidence type="ECO:0000256" key="6">
    <source>
        <dbReference type="SAM" id="Phobius"/>
    </source>
</evidence>
<keyword evidence="4 6" id="KW-1133">Transmembrane helix</keyword>
<dbReference type="Pfam" id="PF04277">
    <property type="entry name" value="OAD_gamma"/>
    <property type="match status" value="1"/>
</dbReference>
<evidence type="ECO:0000313" key="7">
    <source>
        <dbReference type="EMBL" id="TDA22515.1"/>
    </source>
</evidence>